<gene>
    <name evidence="1" type="ORF">GOBAR_AA05802</name>
</gene>
<accession>A0A2P5YGS7</accession>
<dbReference type="EMBL" id="KZ663226">
    <property type="protein sequence ID" value="PPS14744.1"/>
    <property type="molecule type" value="Genomic_DNA"/>
</dbReference>
<dbReference type="Proteomes" id="UP000239757">
    <property type="component" value="Unassembled WGS sequence"/>
</dbReference>
<protein>
    <submittedName>
        <fullName evidence="1">Uncharacterized protein</fullName>
    </submittedName>
</protein>
<evidence type="ECO:0000313" key="1">
    <source>
        <dbReference type="EMBL" id="PPS14744.1"/>
    </source>
</evidence>
<organism evidence="1 2">
    <name type="scientific">Gossypium barbadense</name>
    <name type="common">Sea Island cotton</name>
    <name type="synonym">Hibiscus barbadensis</name>
    <dbReference type="NCBI Taxonomy" id="3634"/>
    <lineage>
        <taxon>Eukaryota</taxon>
        <taxon>Viridiplantae</taxon>
        <taxon>Streptophyta</taxon>
        <taxon>Embryophyta</taxon>
        <taxon>Tracheophyta</taxon>
        <taxon>Spermatophyta</taxon>
        <taxon>Magnoliopsida</taxon>
        <taxon>eudicotyledons</taxon>
        <taxon>Gunneridae</taxon>
        <taxon>Pentapetalae</taxon>
        <taxon>rosids</taxon>
        <taxon>malvids</taxon>
        <taxon>Malvales</taxon>
        <taxon>Malvaceae</taxon>
        <taxon>Malvoideae</taxon>
        <taxon>Gossypium</taxon>
    </lineage>
</organism>
<reference evidence="1 2" key="1">
    <citation type="submission" date="2015-01" db="EMBL/GenBank/DDBJ databases">
        <title>Genome of allotetraploid Gossypium barbadense reveals genomic plasticity and fiber elongation in cotton evolution.</title>
        <authorList>
            <person name="Chen X."/>
            <person name="Liu X."/>
            <person name="Zhao B."/>
            <person name="Zheng H."/>
            <person name="Hu Y."/>
            <person name="Lu G."/>
            <person name="Yang C."/>
            <person name="Chen J."/>
            <person name="Shan C."/>
            <person name="Zhang L."/>
            <person name="Zhou Y."/>
            <person name="Wang L."/>
            <person name="Guo W."/>
            <person name="Bai Y."/>
            <person name="Ruan J."/>
            <person name="Shangguan X."/>
            <person name="Mao Y."/>
            <person name="Jiang J."/>
            <person name="Zhu Y."/>
            <person name="Lei J."/>
            <person name="Kang H."/>
            <person name="Chen S."/>
            <person name="He X."/>
            <person name="Wang R."/>
            <person name="Wang Y."/>
            <person name="Chen J."/>
            <person name="Wang L."/>
            <person name="Yu S."/>
            <person name="Wang B."/>
            <person name="Wei J."/>
            <person name="Song S."/>
            <person name="Lu X."/>
            <person name="Gao Z."/>
            <person name="Gu W."/>
            <person name="Deng X."/>
            <person name="Ma D."/>
            <person name="Wang S."/>
            <person name="Liang W."/>
            <person name="Fang L."/>
            <person name="Cai C."/>
            <person name="Zhu X."/>
            <person name="Zhou B."/>
            <person name="Zhang Y."/>
            <person name="Chen Z."/>
            <person name="Xu S."/>
            <person name="Zhu R."/>
            <person name="Wang S."/>
            <person name="Zhang T."/>
            <person name="Zhao G."/>
        </authorList>
    </citation>
    <scope>NUCLEOTIDE SEQUENCE [LARGE SCALE GENOMIC DNA]</scope>
    <source>
        <strain evidence="2">cv. Xinhai21</strain>
        <tissue evidence="1">Leaf</tissue>
    </source>
</reference>
<name>A0A2P5YGS7_GOSBA</name>
<evidence type="ECO:0000313" key="2">
    <source>
        <dbReference type="Proteomes" id="UP000239757"/>
    </source>
</evidence>
<dbReference type="AlphaFoldDB" id="A0A2P5YGS7"/>
<sequence length="94" mass="11096">MAIWLAIPWVIRVDMQALIDIHAWITTWIQEYPNAVPEHKLAIHGWILTIWQIWKHMNAISFLVPIRKLASKFQYHYYSEATTPSDLMLDPSLP</sequence>
<proteinExistence type="predicted"/>